<name>A0A3S5FC25_9PLAT</name>
<evidence type="ECO:0000313" key="2">
    <source>
        <dbReference type="Proteomes" id="UP000784294"/>
    </source>
</evidence>
<proteinExistence type="predicted"/>
<reference evidence="1" key="1">
    <citation type="submission" date="2018-11" db="EMBL/GenBank/DDBJ databases">
        <authorList>
            <consortium name="Pathogen Informatics"/>
        </authorList>
    </citation>
    <scope>NUCLEOTIDE SEQUENCE</scope>
</reference>
<dbReference type="EMBL" id="CAAALY010007304">
    <property type="protein sequence ID" value="VEL09810.1"/>
    <property type="molecule type" value="Genomic_DNA"/>
</dbReference>
<dbReference type="Proteomes" id="UP000784294">
    <property type="component" value="Unassembled WGS sequence"/>
</dbReference>
<accession>A0A3S5FC25</accession>
<keyword evidence="2" id="KW-1185">Reference proteome</keyword>
<gene>
    <name evidence="1" type="ORF">PXEA_LOCUS3250</name>
</gene>
<dbReference type="AlphaFoldDB" id="A0A3S5FC25"/>
<organism evidence="1 2">
    <name type="scientific">Protopolystoma xenopodis</name>
    <dbReference type="NCBI Taxonomy" id="117903"/>
    <lineage>
        <taxon>Eukaryota</taxon>
        <taxon>Metazoa</taxon>
        <taxon>Spiralia</taxon>
        <taxon>Lophotrochozoa</taxon>
        <taxon>Platyhelminthes</taxon>
        <taxon>Monogenea</taxon>
        <taxon>Polyopisthocotylea</taxon>
        <taxon>Polystomatidea</taxon>
        <taxon>Polystomatidae</taxon>
        <taxon>Protopolystoma</taxon>
    </lineage>
</organism>
<comment type="caution">
    <text evidence="1">The sequence shown here is derived from an EMBL/GenBank/DDBJ whole genome shotgun (WGS) entry which is preliminary data.</text>
</comment>
<protein>
    <submittedName>
        <fullName evidence="1">Uncharacterized protein</fullName>
    </submittedName>
</protein>
<evidence type="ECO:0000313" key="1">
    <source>
        <dbReference type="EMBL" id="VEL09810.1"/>
    </source>
</evidence>
<sequence length="104" mass="11796">MFSSFKRIGFRIITRAFKTCRGLITVEFLPQPTIFLDNLPPLLQLPVGTTLLLDVAPFSQFFGVCKTLFLFPINSHPKSTLTLLTKLSKVIDLPKLQIRLMETT</sequence>